<evidence type="ECO:0000256" key="2">
    <source>
        <dbReference type="SAM" id="MobiDB-lite"/>
    </source>
</evidence>
<name>R4Z5J8_9ACTN</name>
<feature type="compositionally biased region" description="Polar residues" evidence="2">
    <location>
        <begin position="505"/>
        <end position="514"/>
    </location>
</feature>
<dbReference type="Gene3D" id="1.10.30.50">
    <property type="match status" value="1"/>
</dbReference>
<dbReference type="GO" id="GO:0008270">
    <property type="term" value="F:zinc ion binding"/>
    <property type="evidence" value="ECO:0007669"/>
    <property type="project" value="InterPro"/>
</dbReference>
<dbReference type="HOGENOM" id="CLU_500307_0_0_11"/>
<feature type="region of interest" description="Disordered" evidence="2">
    <location>
        <begin position="486"/>
        <end position="544"/>
    </location>
</feature>
<dbReference type="InterPro" id="IPR003870">
    <property type="entry name" value="DUF222"/>
</dbReference>
<organism evidence="4 5">
    <name type="scientific">Candidatus Neomicrothrix parvicella RN1</name>
    <dbReference type="NCBI Taxonomy" id="1229780"/>
    <lineage>
        <taxon>Bacteria</taxon>
        <taxon>Bacillati</taxon>
        <taxon>Actinomycetota</taxon>
        <taxon>Acidimicrobiia</taxon>
        <taxon>Acidimicrobiales</taxon>
        <taxon>Microthrixaceae</taxon>
        <taxon>Candidatus Neomicrothrix</taxon>
    </lineage>
</organism>
<comment type="similarity">
    <text evidence="1">Belongs to the Rv1128c/1148c/1588c/1702c/1945/3466 family.</text>
</comment>
<dbReference type="InterPro" id="IPR002711">
    <property type="entry name" value="HNH"/>
</dbReference>
<dbReference type="Pfam" id="PF02720">
    <property type="entry name" value="DUF222"/>
    <property type="match status" value="2"/>
</dbReference>
<keyword evidence="5" id="KW-1185">Reference proteome</keyword>
<dbReference type="GO" id="GO:0003676">
    <property type="term" value="F:nucleic acid binding"/>
    <property type="evidence" value="ECO:0007669"/>
    <property type="project" value="InterPro"/>
</dbReference>
<dbReference type="GO" id="GO:0004519">
    <property type="term" value="F:endonuclease activity"/>
    <property type="evidence" value="ECO:0007669"/>
    <property type="project" value="InterPro"/>
</dbReference>
<feature type="region of interest" description="Disordered" evidence="2">
    <location>
        <begin position="88"/>
        <end position="120"/>
    </location>
</feature>
<evidence type="ECO:0000259" key="3">
    <source>
        <dbReference type="SMART" id="SM00507"/>
    </source>
</evidence>
<feature type="compositionally biased region" description="Low complexity" evidence="2">
    <location>
        <begin position="490"/>
        <end position="504"/>
    </location>
</feature>
<dbReference type="Proteomes" id="UP000018291">
    <property type="component" value="Unassembled WGS sequence"/>
</dbReference>
<reference evidence="4 5" key="1">
    <citation type="journal article" date="2013" name="ISME J.">
        <title>Metabolic model for the filamentous 'Candidatus Microthrix parvicella' based on genomic and metagenomic analyses.</title>
        <authorList>
            <person name="Jon McIlroy S."/>
            <person name="Kristiansen R."/>
            <person name="Albertsen M."/>
            <person name="Michael Karst S."/>
            <person name="Rossetti S."/>
            <person name="Lund Nielsen J."/>
            <person name="Tandoi V."/>
            <person name="James Seviour R."/>
            <person name="Nielsen P.H."/>
        </authorList>
    </citation>
    <scope>NUCLEOTIDE SEQUENCE [LARGE SCALE GENOMIC DNA]</scope>
    <source>
        <strain evidence="4 5">RN1</strain>
    </source>
</reference>
<comment type="caution">
    <text evidence="4">The sequence shown here is derived from an EMBL/GenBank/DDBJ whole genome shotgun (WGS) entry which is preliminary data.</text>
</comment>
<feature type="compositionally biased region" description="Low complexity" evidence="2">
    <location>
        <begin position="272"/>
        <end position="314"/>
    </location>
</feature>
<dbReference type="InterPro" id="IPR003615">
    <property type="entry name" value="HNH_nuc"/>
</dbReference>
<dbReference type="eggNOG" id="COG1403">
    <property type="taxonomic scope" value="Bacteria"/>
</dbReference>
<feature type="region of interest" description="Disordered" evidence="2">
    <location>
        <begin position="272"/>
        <end position="346"/>
    </location>
</feature>
<evidence type="ECO:0000313" key="4">
    <source>
        <dbReference type="EMBL" id="CCM66028.1"/>
    </source>
</evidence>
<gene>
    <name evidence="4" type="ORF">BN381_90099</name>
</gene>
<dbReference type="EMBL" id="CANL01000087">
    <property type="protein sequence ID" value="CCM66028.1"/>
    <property type="molecule type" value="Genomic_DNA"/>
</dbReference>
<accession>R4Z5J8</accession>
<evidence type="ECO:0000256" key="1">
    <source>
        <dbReference type="ARBA" id="ARBA00023450"/>
    </source>
</evidence>
<protein>
    <recommendedName>
        <fullName evidence="3">HNH nuclease domain-containing protein</fullName>
    </recommendedName>
</protein>
<proteinExistence type="inferred from homology"/>
<feature type="domain" description="HNH nuclease" evidence="3">
    <location>
        <begin position="410"/>
        <end position="460"/>
    </location>
</feature>
<dbReference type="CDD" id="cd00085">
    <property type="entry name" value="HNHc"/>
    <property type="match status" value="1"/>
</dbReference>
<sequence>MFGIMVVVITARFGTSSEVYQPGEVSEADEFFEFQREVSSMNCLCRGLSAGRAVSGLDLAALDAELTALAKVDSAVAARRSLVAAEVKRRRSDPADRLTKAGGMSSREANRAAKTAEGLEKLSKTREALAAGEISKGQAEQLASRMNKPALAKHVRANEEALLERARGESTDEFARTMRKDDLDGSPDGGNTQARCQRRARMASMWIDPDTGMHHLFAKFDPVTGARVSTRLQAMVDKLWRAENLAGGVRNKRQVDQRRADALETLICQSAGTSTSTSTSTNTSKGTSTSKGDQVDPHSGSTPSGSTPNDSTPNDSTHTNDTGAVPTPDHNLPTTQAPLPPPPNHTQLLVIANLDLLSQQLGAGTLEDGTPLPTDTIARLACDAEIIPAIFGAKGQPLWLGRRTRLATSAQRLAVTARDLGCIVCHASPEFCQVHHITWWSAGGGTDLDNLCIVCSRHHTMIHEQGLTIAKTPDGMKVQPPPARAFRMVTQPPDGTGDPPLDTQQPNRSQQPDTRQPDTRQRPGPPQRLSRHTPGGPPRDATAA</sequence>
<dbReference type="OrthoDB" id="5177627at2"/>
<evidence type="ECO:0000313" key="5">
    <source>
        <dbReference type="Proteomes" id="UP000018291"/>
    </source>
</evidence>
<dbReference type="SMART" id="SM00507">
    <property type="entry name" value="HNHc"/>
    <property type="match status" value="1"/>
</dbReference>
<dbReference type="Pfam" id="PF01844">
    <property type="entry name" value="HNH"/>
    <property type="match status" value="1"/>
</dbReference>
<dbReference type="STRING" id="1229780.BN381_90099"/>
<dbReference type="AlphaFoldDB" id="R4Z5J8"/>